<keyword evidence="3" id="KW-0819">tRNA processing</keyword>
<dbReference type="GeneID" id="37009199"/>
<evidence type="ECO:0000256" key="3">
    <source>
        <dbReference type="PIRNR" id="PIRNR027081"/>
    </source>
</evidence>
<dbReference type="InterPro" id="IPR036980">
    <property type="entry name" value="RNase_P/MRP_Rpp29_sf"/>
</dbReference>
<dbReference type="VEuPathDB" id="FungiDB:CXQ85_003869"/>
<dbReference type="GO" id="GO:0001682">
    <property type="term" value="P:tRNA 5'-leader removal"/>
    <property type="evidence" value="ECO:0007669"/>
    <property type="project" value="InterPro"/>
</dbReference>
<dbReference type="EMBL" id="PKFO01000011">
    <property type="protein sequence ID" value="PVH23579.1"/>
    <property type="molecule type" value="Genomic_DNA"/>
</dbReference>
<dbReference type="AlphaFoldDB" id="A0A2V1B0Y6"/>
<feature type="compositionally biased region" description="Basic and acidic residues" evidence="4">
    <location>
        <begin position="50"/>
        <end position="60"/>
    </location>
</feature>
<dbReference type="Pfam" id="PF01868">
    <property type="entry name" value="RNase_P-MRP_p29"/>
    <property type="match status" value="1"/>
</dbReference>
<reference evidence="5 6" key="1">
    <citation type="submission" date="2017-12" db="EMBL/GenBank/DDBJ databases">
        <title>Genome Sequence of a Multidrug-Resistant Candida haemulonii Isolate from a Patient with Chronic Leg Ulcers in Israel.</title>
        <authorList>
            <person name="Chow N.A."/>
            <person name="Gade L."/>
            <person name="Batra D."/>
            <person name="Rowe L.A."/>
            <person name="Ben-Ami R."/>
            <person name="Loparev V.N."/>
            <person name="Litvintseva A.P."/>
        </authorList>
    </citation>
    <scope>NUCLEOTIDE SEQUENCE [LARGE SCALE GENOMIC DNA]</scope>
    <source>
        <strain evidence="5 6">B11899</strain>
    </source>
</reference>
<dbReference type="SMART" id="SM00538">
    <property type="entry name" value="POP4"/>
    <property type="match status" value="1"/>
</dbReference>
<evidence type="ECO:0000313" key="5">
    <source>
        <dbReference type="EMBL" id="PVH23579.1"/>
    </source>
</evidence>
<dbReference type="PIRSF" id="PIRSF027081">
    <property type="entry name" value="RNase_P/MRP_p29_subunit"/>
    <property type="match status" value="1"/>
</dbReference>
<evidence type="ECO:0000256" key="4">
    <source>
        <dbReference type="SAM" id="MobiDB-lite"/>
    </source>
</evidence>
<dbReference type="GO" id="GO:0000172">
    <property type="term" value="C:ribonuclease MRP complex"/>
    <property type="evidence" value="ECO:0007669"/>
    <property type="project" value="InterPro"/>
</dbReference>
<dbReference type="GO" id="GO:0033204">
    <property type="term" value="F:ribonuclease P RNA binding"/>
    <property type="evidence" value="ECO:0007669"/>
    <property type="project" value="InterPro"/>
</dbReference>
<accession>A0A2V1B0Y6</accession>
<evidence type="ECO:0000256" key="1">
    <source>
        <dbReference type="ARBA" id="ARBA00004123"/>
    </source>
</evidence>
<dbReference type="PANTHER" id="PTHR13348:SF0">
    <property type="entry name" value="RIBONUCLEASE P PROTEIN SUBUNIT P29"/>
    <property type="match status" value="1"/>
</dbReference>
<dbReference type="PANTHER" id="PTHR13348">
    <property type="entry name" value="RIBONUCLEASE P SUBUNIT P29"/>
    <property type="match status" value="1"/>
</dbReference>
<evidence type="ECO:0000313" key="6">
    <source>
        <dbReference type="Proteomes" id="UP000244309"/>
    </source>
</evidence>
<comment type="subcellular location">
    <subcellularLocation>
        <location evidence="1">Nucleus</location>
    </subcellularLocation>
</comment>
<dbReference type="STRING" id="45357.A0A2V1B0Y6"/>
<proteinExistence type="inferred from homology"/>
<feature type="region of interest" description="Disordered" evidence="4">
    <location>
        <begin position="43"/>
        <end position="75"/>
    </location>
</feature>
<name>A0A2V1B0Y6_9ASCO</name>
<dbReference type="SUPFAM" id="SSF101744">
    <property type="entry name" value="Rof/RNase P subunit-like"/>
    <property type="match status" value="1"/>
</dbReference>
<sequence>MDRDLTLEKHLLSRSFDSESEIVQLLESRYSVFGGQKPFIPLVPTEGEPGEEKLSEDGLSVKKGGRVPSERKKSTRAELKRYIKSTLGKQKRAVRSVQHNPKTNVDLLVERLQIPRYSEYTGLHSLWNKYMADLLFGENKTPSTSMVLPKLSTADYNGCIVRVLESRNRNMVGIEGIVVYDAQHSFIVVVPQKTDLDKGPAVSPAERVGGLRVLAKKGSLFGFDVETDNGTMGFTIMGSRFEHRSTDRSGRKFKAHNVDDIL</sequence>
<dbReference type="InterPro" id="IPR016848">
    <property type="entry name" value="RNase_P/MRP_Rpp29-subunit"/>
</dbReference>
<keyword evidence="6" id="KW-1185">Reference proteome</keyword>
<dbReference type="Gene3D" id="2.30.30.210">
    <property type="entry name" value="Ribonuclease P/MRP, subunit p29"/>
    <property type="match status" value="1"/>
</dbReference>
<evidence type="ECO:0000256" key="2">
    <source>
        <dbReference type="ARBA" id="ARBA00006181"/>
    </source>
</evidence>
<comment type="caution">
    <text evidence="5">The sequence shown here is derived from an EMBL/GenBank/DDBJ whole genome shotgun (WGS) entry which is preliminary data.</text>
</comment>
<dbReference type="GO" id="GO:0006364">
    <property type="term" value="P:rRNA processing"/>
    <property type="evidence" value="ECO:0007669"/>
    <property type="project" value="TreeGrafter"/>
</dbReference>
<dbReference type="OrthoDB" id="124041at2759"/>
<comment type="similarity">
    <text evidence="2">Belongs to the eukaryotic/archaeal RNase P protein component 1 family.</text>
</comment>
<dbReference type="InterPro" id="IPR023534">
    <property type="entry name" value="Rof/RNase_P-like"/>
</dbReference>
<protein>
    <recommendedName>
        <fullName evidence="3">Ribonuclease P protein subunit</fullName>
    </recommendedName>
</protein>
<keyword evidence="3" id="KW-0539">Nucleus</keyword>
<dbReference type="GO" id="GO:0030677">
    <property type="term" value="C:ribonuclease P complex"/>
    <property type="evidence" value="ECO:0007669"/>
    <property type="project" value="InterPro"/>
</dbReference>
<gene>
    <name evidence="5" type="ORF">CXQ85_003869</name>
</gene>
<dbReference type="InterPro" id="IPR002730">
    <property type="entry name" value="Rpp29/RNP1"/>
</dbReference>
<dbReference type="GO" id="GO:0005634">
    <property type="term" value="C:nucleus"/>
    <property type="evidence" value="ECO:0007669"/>
    <property type="project" value="UniProtKB-SubCell"/>
</dbReference>
<organism evidence="5 6">
    <name type="scientific">Candidozyma haemuli</name>
    <dbReference type="NCBI Taxonomy" id="45357"/>
    <lineage>
        <taxon>Eukaryota</taxon>
        <taxon>Fungi</taxon>
        <taxon>Dikarya</taxon>
        <taxon>Ascomycota</taxon>
        <taxon>Saccharomycotina</taxon>
        <taxon>Pichiomycetes</taxon>
        <taxon>Metschnikowiaceae</taxon>
        <taxon>Candidozyma</taxon>
    </lineage>
</organism>
<dbReference type="RefSeq" id="XP_025344519.1">
    <property type="nucleotide sequence ID" value="XM_025487503.1"/>
</dbReference>
<dbReference type="Proteomes" id="UP000244309">
    <property type="component" value="Unassembled WGS sequence"/>
</dbReference>